<sequence>MQIGCETDAAPEQAPARDRSRRGRILGLSALGLAFGVASGALWNTLHPPQFTATALLQASSAADEATVEAQARFAVSATVLSRAADQEKLASDPDFQPTPLGSLDGLMAALGLSEHASEGRSAAALRGLGQRLSVTRQGASDLLEIAVRAPAPEKAVALANAVATATVTEWSTTRSETARQQSQRAAARLATLQTKYFESETRLIAARQDSAGADPAAELARAKARAAELRAKVDQAQRLATAGRDGEAGAELPRSPALDRLQARAAEAARVEASYRQTLGPRHPSMVEAQQQLREARKALADEAKRTLDSAKAELAAAEAAEAAAAKRAAAAQGAPDAATARLRALEAEVEANRAAYEKALAGQASSDAIDVATDSLRLLNPATPDAVRASPGAAVALAAGAAVGTLMGLAAALLPLGRRRRGQAGPAMAAPASAGDEAQLFQASLSAALATPAASGEAPAVEALEAKPETPPSESHAPTQGAAALAAGDGPSLTEVRDNPDSPYALALRELARSVLAQADPAGGHTVLVTSLVPRSGKSTLAANLARAAATGWRRVLLVDANRRNPTLSLAFGLGGEPGLLRSGGRDRPVHALDGDWGQGLFFMPVDTALGGVAPALPLGAPVRFEGVAENFDLIVIDGPVAGTEPTDAALAASADQVLLASPPDQEADPFWASALLAVPHEKLVELPMAA</sequence>
<keyword evidence="1" id="KW-0175">Coiled coil</keyword>
<keyword evidence="3" id="KW-0812">Transmembrane</keyword>
<feature type="compositionally biased region" description="Low complexity" evidence="2">
    <location>
        <begin position="483"/>
        <end position="492"/>
    </location>
</feature>
<dbReference type="Proteomes" id="UP000239772">
    <property type="component" value="Unassembled WGS sequence"/>
</dbReference>
<keyword evidence="5" id="KW-1185">Reference proteome</keyword>
<evidence type="ECO:0000256" key="3">
    <source>
        <dbReference type="SAM" id="Phobius"/>
    </source>
</evidence>
<evidence type="ECO:0000313" key="5">
    <source>
        <dbReference type="Proteomes" id="UP000239772"/>
    </source>
</evidence>
<evidence type="ECO:0000256" key="2">
    <source>
        <dbReference type="SAM" id="MobiDB-lite"/>
    </source>
</evidence>
<name>A0A2T1HPF1_9HYPH</name>
<keyword evidence="3" id="KW-1133">Transmembrane helix</keyword>
<dbReference type="EMBL" id="PVZS01000024">
    <property type="protein sequence ID" value="PSC03521.1"/>
    <property type="molecule type" value="Genomic_DNA"/>
</dbReference>
<dbReference type="RefSeq" id="WP_106338638.1">
    <property type="nucleotide sequence ID" value="NZ_PVZS01000024.1"/>
</dbReference>
<dbReference type="Gene3D" id="3.40.50.300">
    <property type="entry name" value="P-loop containing nucleotide triphosphate hydrolases"/>
    <property type="match status" value="1"/>
</dbReference>
<dbReference type="AlphaFoldDB" id="A0A2T1HPF1"/>
<evidence type="ECO:0000313" key="4">
    <source>
        <dbReference type="EMBL" id="PSC03521.1"/>
    </source>
</evidence>
<feature type="coiled-coil region" evidence="1">
    <location>
        <begin position="287"/>
        <end position="329"/>
    </location>
</feature>
<reference evidence="5" key="1">
    <citation type="submission" date="2018-03" db="EMBL/GenBank/DDBJ databases">
        <authorList>
            <person name="Sun L."/>
            <person name="Liu H."/>
            <person name="Chen W."/>
            <person name="Huang K."/>
            <person name="Liu W."/>
            <person name="Gao X."/>
        </authorList>
    </citation>
    <scope>NUCLEOTIDE SEQUENCE [LARGE SCALE GENOMIC DNA]</scope>
    <source>
        <strain evidence="5">SH9</strain>
    </source>
</reference>
<feature type="region of interest" description="Disordered" evidence="2">
    <location>
        <begin position="461"/>
        <end position="502"/>
    </location>
</feature>
<keyword evidence="3" id="KW-0472">Membrane</keyword>
<dbReference type="PANTHER" id="PTHR32309:SF13">
    <property type="entry name" value="FERRIC ENTEROBACTIN TRANSPORT PROTEIN FEPE"/>
    <property type="match status" value="1"/>
</dbReference>
<dbReference type="PANTHER" id="PTHR32309">
    <property type="entry name" value="TYROSINE-PROTEIN KINASE"/>
    <property type="match status" value="1"/>
</dbReference>
<accession>A0A2T1HPF1</accession>
<proteinExistence type="predicted"/>
<dbReference type="OrthoDB" id="230260at2"/>
<dbReference type="InterPro" id="IPR027417">
    <property type="entry name" value="P-loop_NTPase"/>
</dbReference>
<evidence type="ECO:0000256" key="1">
    <source>
        <dbReference type="SAM" id="Coils"/>
    </source>
</evidence>
<dbReference type="GO" id="GO:0004713">
    <property type="term" value="F:protein tyrosine kinase activity"/>
    <property type="evidence" value="ECO:0007669"/>
    <property type="project" value="TreeGrafter"/>
</dbReference>
<gene>
    <name evidence="4" type="ORF">SLNSH_18595</name>
</gene>
<organism evidence="4 5">
    <name type="scientific">Alsobacter soli</name>
    <dbReference type="NCBI Taxonomy" id="2109933"/>
    <lineage>
        <taxon>Bacteria</taxon>
        <taxon>Pseudomonadati</taxon>
        <taxon>Pseudomonadota</taxon>
        <taxon>Alphaproteobacteria</taxon>
        <taxon>Hyphomicrobiales</taxon>
        <taxon>Alsobacteraceae</taxon>
        <taxon>Alsobacter</taxon>
    </lineage>
</organism>
<dbReference type="SUPFAM" id="SSF52540">
    <property type="entry name" value="P-loop containing nucleoside triphosphate hydrolases"/>
    <property type="match status" value="1"/>
</dbReference>
<comment type="caution">
    <text evidence="4">The sequence shown here is derived from an EMBL/GenBank/DDBJ whole genome shotgun (WGS) entry which is preliminary data.</text>
</comment>
<dbReference type="GO" id="GO:0005886">
    <property type="term" value="C:plasma membrane"/>
    <property type="evidence" value="ECO:0007669"/>
    <property type="project" value="TreeGrafter"/>
</dbReference>
<feature type="region of interest" description="Disordered" evidence="2">
    <location>
        <begin position="1"/>
        <end position="21"/>
    </location>
</feature>
<dbReference type="InterPro" id="IPR050445">
    <property type="entry name" value="Bact_polysacc_biosynth/exp"/>
</dbReference>
<protein>
    <submittedName>
        <fullName evidence="4">Uncharacterized protein</fullName>
    </submittedName>
</protein>
<feature type="transmembrane region" description="Helical" evidence="3">
    <location>
        <begin position="25"/>
        <end position="43"/>
    </location>
</feature>
<feature type="region of interest" description="Disordered" evidence="2">
    <location>
        <begin position="238"/>
        <end position="259"/>
    </location>
</feature>